<dbReference type="CDD" id="cd02440">
    <property type="entry name" value="AdoMet_MTases"/>
    <property type="match status" value="1"/>
</dbReference>
<comment type="similarity">
    <text evidence="2">Belongs to the methyltransferase superfamily. L-isoaspartyl/D-aspartyl protein methyltransferase family.</text>
</comment>
<keyword evidence="5" id="KW-0963">Cytoplasm</keyword>
<reference evidence="13" key="1">
    <citation type="journal article" date="2019" name="Int. J. Syst. Evol. Microbiol.">
        <title>The Global Catalogue of Microorganisms (GCM) 10K type strain sequencing project: providing services to taxonomists for standard genome sequencing and annotation.</title>
        <authorList>
            <consortium name="The Broad Institute Genomics Platform"/>
            <consortium name="The Broad Institute Genome Sequencing Center for Infectious Disease"/>
            <person name="Wu L."/>
            <person name="Ma J."/>
        </authorList>
    </citation>
    <scope>NUCLEOTIDE SEQUENCE [LARGE SCALE GENOMIC DNA]</scope>
    <source>
        <strain evidence="13">SYNS20</strain>
    </source>
</reference>
<dbReference type="Pfam" id="PF01135">
    <property type="entry name" value="PCMT"/>
    <property type="match status" value="1"/>
</dbReference>
<evidence type="ECO:0000256" key="9">
    <source>
        <dbReference type="ARBA" id="ARBA00030757"/>
    </source>
</evidence>
<keyword evidence="13" id="KW-1185">Reference proteome</keyword>
<proteinExistence type="inferred from homology"/>
<dbReference type="InterPro" id="IPR029063">
    <property type="entry name" value="SAM-dependent_MTases_sf"/>
</dbReference>
<protein>
    <recommendedName>
        <fullName evidence="4">Protein-L-isoaspartate O-methyltransferase</fullName>
        <ecNumber evidence="3">2.1.1.77</ecNumber>
    </recommendedName>
    <alternativeName>
        <fullName evidence="11">L-isoaspartyl protein carboxyl methyltransferase</fullName>
    </alternativeName>
    <alternativeName>
        <fullName evidence="9">Protein L-isoaspartyl methyltransferase</fullName>
    </alternativeName>
    <alternativeName>
        <fullName evidence="10">Protein-beta-aspartate methyltransferase</fullName>
    </alternativeName>
</protein>
<evidence type="ECO:0000313" key="12">
    <source>
        <dbReference type="EMBL" id="MFC7308965.1"/>
    </source>
</evidence>
<evidence type="ECO:0000256" key="3">
    <source>
        <dbReference type="ARBA" id="ARBA00011890"/>
    </source>
</evidence>
<gene>
    <name evidence="12" type="ORF">ACFQVC_32760</name>
</gene>
<evidence type="ECO:0000256" key="11">
    <source>
        <dbReference type="ARBA" id="ARBA00031350"/>
    </source>
</evidence>
<organism evidence="12 13">
    <name type="scientific">Streptomyces monticola</name>
    <dbReference type="NCBI Taxonomy" id="2666263"/>
    <lineage>
        <taxon>Bacteria</taxon>
        <taxon>Bacillati</taxon>
        <taxon>Actinomycetota</taxon>
        <taxon>Actinomycetes</taxon>
        <taxon>Kitasatosporales</taxon>
        <taxon>Streptomycetaceae</taxon>
        <taxon>Streptomyces</taxon>
    </lineage>
</organism>
<dbReference type="Proteomes" id="UP001596523">
    <property type="component" value="Unassembled WGS sequence"/>
</dbReference>
<evidence type="ECO:0000256" key="10">
    <source>
        <dbReference type="ARBA" id="ARBA00031323"/>
    </source>
</evidence>
<dbReference type="EMBL" id="JBHTCF010000018">
    <property type="protein sequence ID" value="MFC7308965.1"/>
    <property type="molecule type" value="Genomic_DNA"/>
</dbReference>
<evidence type="ECO:0000256" key="6">
    <source>
        <dbReference type="ARBA" id="ARBA00022603"/>
    </source>
</evidence>
<evidence type="ECO:0000256" key="5">
    <source>
        <dbReference type="ARBA" id="ARBA00022490"/>
    </source>
</evidence>
<evidence type="ECO:0000313" key="13">
    <source>
        <dbReference type="Proteomes" id="UP001596523"/>
    </source>
</evidence>
<dbReference type="Gene3D" id="3.40.50.150">
    <property type="entry name" value="Vaccinia Virus protein VP39"/>
    <property type="match status" value="1"/>
</dbReference>
<dbReference type="RefSeq" id="WP_381837440.1">
    <property type="nucleotide sequence ID" value="NZ_JBHTCF010000018.1"/>
</dbReference>
<comment type="caution">
    <text evidence="12">The sequence shown here is derived from an EMBL/GenBank/DDBJ whole genome shotgun (WGS) entry which is preliminary data.</text>
</comment>
<evidence type="ECO:0000256" key="1">
    <source>
        <dbReference type="ARBA" id="ARBA00004496"/>
    </source>
</evidence>
<evidence type="ECO:0000256" key="2">
    <source>
        <dbReference type="ARBA" id="ARBA00005369"/>
    </source>
</evidence>
<accession>A0ABW2JUE1</accession>
<keyword evidence="6" id="KW-0489">Methyltransferase</keyword>
<comment type="subcellular location">
    <subcellularLocation>
        <location evidence="1">Cytoplasm</location>
    </subcellularLocation>
</comment>
<dbReference type="PANTHER" id="PTHR11579">
    <property type="entry name" value="PROTEIN-L-ISOASPARTATE O-METHYLTRANSFERASE"/>
    <property type="match status" value="1"/>
</dbReference>
<evidence type="ECO:0000256" key="7">
    <source>
        <dbReference type="ARBA" id="ARBA00022679"/>
    </source>
</evidence>
<dbReference type="SUPFAM" id="SSF53335">
    <property type="entry name" value="S-adenosyl-L-methionine-dependent methyltransferases"/>
    <property type="match status" value="1"/>
</dbReference>
<sequence>MNATHADRVAALADRIPPALYQGTDGQAVRPCTPPHVTERHLRLLDVREGMKVLEIGTGSGLSAAWLAELAGPTGLVTTVESDRGRYERARHLLDLHDSGVLAVHGDGFKGSLDRAPFHRIFAGATPSLIPDAWLHQLVPGGQLLTGVRISGLPGAYAIACVTVGDGGQPAAVTVHAGGYTPMDIPPPYGTTISNEEDGDHALTVTGDVDDIDLSRSFDALMDPGYTEKHDWADGWLHLKNWIIACNPDGLAVASVPAGTGVGVVKGRHAAIATDEGIITDSINSPAAEELNGMMATWIAAGEPETERLAATLIRRDAGWAVLLQLPANGMVTTG</sequence>
<name>A0ABW2JUE1_9ACTN</name>
<keyword evidence="8" id="KW-0949">S-adenosyl-L-methionine</keyword>
<dbReference type="InterPro" id="IPR000682">
    <property type="entry name" value="PCMT"/>
</dbReference>
<keyword evidence="7" id="KW-0808">Transferase</keyword>
<dbReference type="EC" id="2.1.1.77" evidence="3"/>
<dbReference type="PANTHER" id="PTHR11579:SF0">
    <property type="entry name" value="PROTEIN-L-ISOASPARTATE(D-ASPARTATE) O-METHYLTRANSFERASE"/>
    <property type="match status" value="1"/>
</dbReference>
<evidence type="ECO:0000256" key="8">
    <source>
        <dbReference type="ARBA" id="ARBA00022691"/>
    </source>
</evidence>
<evidence type="ECO:0000256" key="4">
    <source>
        <dbReference type="ARBA" id="ARBA00013346"/>
    </source>
</evidence>